<feature type="compositionally biased region" description="Basic and acidic residues" evidence="13">
    <location>
        <begin position="149"/>
        <end position="167"/>
    </location>
</feature>
<dbReference type="Pfam" id="PF09405">
    <property type="entry name" value="Btz"/>
    <property type="match status" value="1"/>
</dbReference>
<feature type="compositionally biased region" description="Basic residues" evidence="13">
    <location>
        <begin position="1"/>
        <end position="13"/>
    </location>
</feature>
<feature type="compositionally biased region" description="Acidic residues" evidence="13">
    <location>
        <begin position="42"/>
        <end position="60"/>
    </location>
</feature>
<evidence type="ECO:0000256" key="9">
    <source>
        <dbReference type="ARBA" id="ARBA00022884"/>
    </source>
</evidence>
<keyword evidence="6" id="KW-0507">mRNA processing</keyword>
<comment type="caution">
    <text evidence="15">The sequence shown here is derived from an EMBL/GenBank/DDBJ whole genome shotgun (WGS) entry which is preliminary data.</text>
</comment>
<dbReference type="GO" id="GO:0051028">
    <property type="term" value="P:mRNA transport"/>
    <property type="evidence" value="ECO:0007669"/>
    <property type="project" value="UniProtKB-KW"/>
</dbReference>
<feature type="region of interest" description="Disordered" evidence="13">
    <location>
        <begin position="614"/>
        <end position="660"/>
    </location>
</feature>
<dbReference type="GO" id="GO:0006417">
    <property type="term" value="P:regulation of translation"/>
    <property type="evidence" value="ECO:0007669"/>
    <property type="project" value="UniProtKB-KW"/>
</dbReference>
<feature type="compositionally biased region" description="Pro residues" evidence="13">
    <location>
        <begin position="614"/>
        <end position="629"/>
    </location>
</feature>
<feature type="compositionally biased region" description="Pro residues" evidence="13">
    <location>
        <begin position="482"/>
        <end position="492"/>
    </location>
</feature>
<gene>
    <name evidence="15" type="ORF">jhhlp_006408</name>
</gene>
<feature type="region of interest" description="Disordered" evidence="13">
    <location>
        <begin position="474"/>
        <end position="497"/>
    </location>
</feature>
<dbReference type="VEuPathDB" id="FungiDB:jhhlp_006408"/>
<keyword evidence="4" id="KW-0813">Transport</keyword>
<dbReference type="GO" id="GO:0008380">
    <property type="term" value="P:RNA splicing"/>
    <property type="evidence" value="ECO:0007669"/>
    <property type="project" value="UniProtKB-KW"/>
</dbReference>
<feature type="compositionally biased region" description="Polar residues" evidence="13">
    <location>
        <begin position="561"/>
        <end position="572"/>
    </location>
</feature>
<dbReference type="Proteomes" id="UP000233524">
    <property type="component" value="Unassembled WGS sequence"/>
</dbReference>
<keyword evidence="12" id="KW-0539">Nucleus</keyword>
<protein>
    <recommendedName>
        <fullName evidence="14">Btz domain-containing protein</fullName>
    </recommendedName>
</protein>
<evidence type="ECO:0000256" key="1">
    <source>
        <dbReference type="ARBA" id="ARBA00004123"/>
    </source>
</evidence>
<dbReference type="GO" id="GO:0035145">
    <property type="term" value="C:exon-exon junction complex"/>
    <property type="evidence" value="ECO:0007669"/>
    <property type="project" value="InterPro"/>
</dbReference>
<evidence type="ECO:0000259" key="14">
    <source>
        <dbReference type="SMART" id="SM01044"/>
    </source>
</evidence>
<evidence type="ECO:0000256" key="5">
    <source>
        <dbReference type="ARBA" id="ARBA00022490"/>
    </source>
</evidence>
<evidence type="ECO:0000313" key="15">
    <source>
        <dbReference type="EMBL" id="PKS07800.1"/>
    </source>
</evidence>
<dbReference type="GO" id="GO:0005737">
    <property type="term" value="C:cytoplasm"/>
    <property type="evidence" value="ECO:0007669"/>
    <property type="project" value="UniProtKB-SubCell"/>
</dbReference>
<keyword evidence="5" id="KW-0963">Cytoplasm</keyword>
<evidence type="ECO:0000256" key="11">
    <source>
        <dbReference type="ARBA" id="ARBA00023187"/>
    </source>
</evidence>
<evidence type="ECO:0000256" key="13">
    <source>
        <dbReference type="SAM" id="MobiDB-lite"/>
    </source>
</evidence>
<evidence type="ECO:0000256" key="8">
    <source>
        <dbReference type="ARBA" id="ARBA00022845"/>
    </source>
</evidence>
<dbReference type="GO" id="GO:0006397">
    <property type="term" value="P:mRNA processing"/>
    <property type="evidence" value="ECO:0007669"/>
    <property type="project" value="UniProtKB-KW"/>
</dbReference>
<keyword evidence="8" id="KW-0810">Translation regulation</keyword>
<evidence type="ECO:0000256" key="10">
    <source>
        <dbReference type="ARBA" id="ARBA00023161"/>
    </source>
</evidence>
<dbReference type="AlphaFoldDB" id="A0A2N3N5T2"/>
<dbReference type="STRING" id="41688.A0A2N3N5T2"/>
<dbReference type="SMART" id="SM01044">
    <property type="entry name" value="Btz"/>
    <property type="match status" value="1"/>
</dbReference>
<name>A0A2N3N5T2_9PEZI</name>
<feature type="compositionally biased region" description="Polar residues" evidence="13">
    <location>
        <begin position="137"/>
        <end position="148"/>
    </location>
</feature>
<reference evidence="15 16" key="1">
    <citation type="journal article" date="2017" name="G3 (Bethesda)">
        <title>First Draft Genome Sequence of the Pathogenic Fungus Lomentospora prolificans (Formerly Scedosporium prolificans).</title>
        <authorList>
            <person name="Luo R."/>
            <person name="Zimin A."/>
            <person name="Workman R."/>
            <person name="Fan Y."/>
            <person name="Pertea G."/>
            <person name="Grossman N."/>
            <person name="Wear M.P."/>
            <person name="Jia B."/>
            <person name="Miller H."/>
            <person name="Casadevall A."/>
            <person name="Timp W."/>
            <person name="Zhang S.X."/>
            <person name="Salzberg S.L."/>
        </authorList>
    </citation>
    <scope>NUCLEOTIDE SEQUENCE [LARGE SCALE GENOMIC DNA]</scope>
    <source>
        <strain evidence="15 16">JHH-5317</strain>
    </source>
</reference>
<dbReference type="GO" id="GO:0003729">
    <property type="term" value="F:mRNA binding"/>
    <property type="evidence" value="ECO:0007669"/>
    <property type="project" value="InterPro"/>
</dbReference>
<feature type="region of interest" description="Disordered" evidence="13">
    <location>
        <begin position="1"/>
        <end position="95"/>
    </location>
</feature>
<feature type="compositionally biased region" description="Low complexity" evidence="13">
    <location>
        <begin position="219"/>
        <end position="237"/>
    </location>
</feature>
<evidence type="ECO:0000256" key="4">
    <source>
        <dbReference type="ARBA" id="ARBA00022448"/>
    </source>
</evidence>
<sequence>MPAPRRRRIGHRRRIEDEGDDDGGPDALDLEDDSLSDGSGLTEDDDPGDDSDTSNIEDDASPTVANPRKSTGNGAIKPAGRPASSNKHPTKAIADTEVMLQGLSIADSAEPVQEMHFDDIGSSVSPKLSPNAPLIVSSASVSRPSQDTAGDRRRREHEEYKRRRDEDPSFVPNRGAFFMHDHRHAGPAGNGFRPFPRQTRVGHGRGGYGGPYAPYSHVQQQQQQHQHQQQQQQQQQHLADPTGRQWTHDMHETVAEPARPRPPRRVHNEEGPPNGTGRIPVCPQNPTPINRTLSTEKHIGNAQVRVFFPPMKEPIIVRGLQVKQYTKLPDHRPPLRRDKPVRISLPDHPPRYIFPAIDRSFIFIPRAMRPNQKPGVRGNKAPKSVLGSVGGWSRRGSIMGSYYGSAYSPSIARSRRSSIAPDGRDYMFSPTGSVVSRAAIPPDPTRPIVRLPPTGTMPIPDVDAQMPPMDRPVVGESLISNFPPPQTHPLPQKPTFQENRSTALPMHQPRPQKAVSVADIESPTFNQNPQQQQQQQPYQQAFHQQVPVQIVNGGPPDNHTRNPSFQSQHSIGTPLSQIPERAIHAAPFQPNTYPQQPYYNQPYPVMQTQPGYYYPPPPYPGGSMPPQPAAAPSFVPGPQQPQSAGYPPQNPQEAQAGQVNGQGQGLIAQEVNGMVYYYDPSQLQAVNPYQNYPAPQGYVPGVVGMGNMVTPNPEGYYPYPQTAPGMVYYPQ</sequence>
<keyword evidence="11" id="KW-0508">mRNA splicing</keyword>
<feature type="region of interest" description="Disordered" evidence="13">
    <location>
        <begin position="114"/>
        <end position="285"/>
    </location>
</feature>
<dbReference type="InParanoid" id="A0A2N3N5T2"/>
<accession>A0A2N3N5T2</accession>
<dbReference type="OrthoDB" id="5413466at2759"/>
<feature type="compositionally biased region" description="Acidic residues" evidence="13">
    <location>
        <begin position="17"/>
        <end position="35"/>
    </location>
</feature>
<keyword evidence="10" id="KW-0866">Nonsense-mediated mRNA decay</keyword>
<dbReference type="EMBL" id="NLAX01000701">
    <property type="protein sequence ID" value="PKS07800.1"/>
    <property type="molecule type" value="Genomic_DNA"/>
</dbReference>
<evidence type="ECO:0000256" key="7">
    <source>
        <dbReference type="ARBA" id="ARBA00022816"/>
    </source>
</evidence>
<evidence type="ECO:0000256" key="2">
    <source>
        <dbReference type="ARBA" id="ARBA00004496"/>
    </source>
</evidence>
<comment type="subcellular location">
    <subcellularLocation>
        <location evidence="2">Cytoplasm</location>
    </subcellularLocation>
    <subcellularLocation>
        <location evidence="1">Nucleus</location>
    </subcellularLocation>
</comment>
<evidence type="ECO:0000313" key="16">
    <source>
        <dbReference type="Proteomes" id="UP000233524"/>
    </source>
</evidence>
<proteinExistence type="inferred from homology"/>
<keyword evidence="7" id="KW-0509">mRNA transport</keyword>
<keyword evidence="9" id="KW-0694">RNA-binding</keyword>
<feature type="region of interest" description="Disordered" evidence="13">
    <location>
        <begin position="551"/>
        <end position="572"/>
    </location>
</feature>
<organism evidence="15 16">
    <name type="scientific">Lomentospora prolificans</name>
    <dbReference type="NCBI Taxonomy" id="41688"/>
    <lineage>
        <taxon>Eukaryota</taxon>
        <taxon>Fungi</taxon>
        <taxon>Dikarya</taxon>
        <taxon>Ascomycota</taxon>
        <taxon>Pezizomycotina</taxon>
        <taxon>Sordariomycetes</taxon>
        <taxon>Hypocreomycetidae</taxon>
        <taxon>Microascales</taxon>
        <taxon>Microascaceae</taxon>
        <taxon>Lomentospora</taxon>
    </lineage>
</organism>
<dbReference type="InterPro" id="IPR018545">
    <property type="entry name" value="Btz_dom"/>
</dbReference>
<feature type="domain" description="Btz" evidence="14">
    <location>
        <begin position="132"/>
        <end position="277"/>
    </location>
</feature>
<evidence type="ECO:0000256" key="12">
    <source>
        <dbReference type="ARBA" id="ARBA00023242"/>
    </source>
</evidence>
<evidence type="ECO:0000256" key="3">
    <source>
        <dbReference type="ARBA" id="ARBA00009548"/>
    </source>
</evidence>
<dbReference type="GO" id="GO:0000184">
    <property type="term" value="P:nuclear-transcribed mRNA catabolic process, nonsense-mediated decay"/>
    <property type="evidence" value="ECO:0007669"/>
    <property type="project" value="UniProtKB-KW"/>
</dbReference>
<evidence type="ECO:0000256" key="6">
    <source>
        <dbReference type="ARBA" id="ARBA00022664"/>
    </source>
</evidence>
<comment type="similarity">
    <text evidence="3">Belongs to the CASC3 family.</text>
</comment>
<keyword evidence="16" id="KW-1185">Reference proteome</keyword>